<evidence type="ECO:0000313" key="7">
    <source>
        <dbReference type="Proteomes" id="UP000019753"/>
    </source>
</evidence>
<evidence type="ECO:0000313" key="6">
    <source>
        <dbReference type="EMBL" id="EYR62798.1"/>
    </source>
</evidence>
<dbReference type="AlphaFoldDB" id="A0A021VNW0"/>
<keyword evidence="7" id="KW-1185">Reference proteome</keyword>
<comment type="caution">
    <text evidence="6">The sequence shown here is derived from an EMBL/GenBank/DDBJ whole genome shotgun (WGS) entry which is preliminary data.</text>
</comment>
<keyword evidence="2" id="KW-0418">Kinase</keyword>
<feature type="domain" description="ANTAR" evidence="5">
    <location>
        <begin position="92"/>
        <end position="153"/>
    </location>
</feature>
<dbReference type="Pfam" id="PF13185">
    <property type="entry name" value="GAF_2"/>
    <property type="match status" value="1"/>
</dbReference>
<dbReference type="InterPro" id="IPR036388">
    <property type="entry name" value="WH-like_DNA-bd_sf"/>
</dbReference>
<gene>
    <name evidence="6" type="ORF">N866_05080</name>
</gene>
<accession>A0A021VNW0</accession>
<dbReference type="InterPro" id="IPR003018">
    <property type="entry name" value="GAF"/>
</dbReference>
<proteinExistence type="predicted"/>
<dbReference type="Proteomes" id="UP000019753">
    <property type="component" value="Unassembled WGS sequence"/>
</dbReference>
<sequence length="162" mass="17433">MDELQETLGEGPCMTTAYEHLTVRAPDLATDDRWPRFAAGAVAAGALGMLALQLYVEGDDLGALNLFSRKAGALDDESEHVGLLFAAHAAVAYSAAHEQAALSRSVATRQVIGQAQGILMERHKVTSEQAFAMLVRVSQHRNEKLCDVAQRLADSGQLDESR</sequence>
<dbReference type="SUPFAM" id="SSF55781">
    <property type="entry name" value="GAF domain-like"/>
    <property type="match status" value="1"/>
</dbReference>
<evidence type="ECO:0000256" key="3">
    <source>
        <dbReference type="ARBA" id="ARBA00023015"/>
    </source>
</evidence>
<dbReference type="Gene3D" id="1.10.10.10">
    <property type="entry name" value="Winged helix-like DNA-binding domain superfamily/Winged helix DNA-binding domain"/>
    <property type="match status" value="1"/>
</dbReference>
<dbReference type="InterPro" id="IPR011006">
    <property type="entry name" value="CheY-like_superfamily"/>
</dbReference>
<protein>
    <recommendedName>
        <fullName evidence="5">ANTAR domain-containing protein</fullName>
    </recommendedName>
</protein>
<organism evidence="6 7">
    <name type="scientific">Actinotalea ferrariae CF5-4</name>
    <dbReference type="NCBI Taxonomy" id="948458"/>
    <lineage>
        <taxon>Bacteria</taxon>
        <taxon>Bacillati</taxon>
        <taxon>Actinomycetota</taxon>
        <taxon>Actinomycetes</taxon>
        <taxon>Micrococcales</taxon>
        <taxon>Cellulomonadaceae</taxon>
        <taxon>Actinotalea</taxon>
    </lineage>
</organism>
<keyword evidence="1" id="KW-0808">Transferase</keyword>
<dbReference type="InterPro" id="IPR029016">
    <property type="entry name" value="GAF-like_dom_sf"/>
</dbReference>
<evidence type="ECO:0000256" key="2">
    <source>
        <dbReference type="ARBA" id="ARBA00022777"/>
    </source>
</evidence>
<keyword evidence="4" id="KW-0804">Transcription</keyword>
<dbReference type="RefSeq" id="WP_052023038.1">
    <property type="nucleotide sequence ID" value="NZ_AXCW01000168.1"/>
</dbReference>
<evidence type="ECO:0000256" key="1">
    <source>
        <dbReference type="ARBA" id="ARBA00022679"/>
    </source>
</evidence>
<evidence type="ECO:0000259" key="5">
    <source>
        <dbReference type="PROSITE" id="PS50921"/>
    </source>
</evidence>
<dbReference type="EMBL" id="AXCW01000168">
    <property type="protein sequence ID" value="EYR62798.1"/>
    <property type="molecule type" value="Genomic_DNA"/>
</dbReference>
<dbReference type="Gene3D" id="3.30.450.40">
    <property type="match status" value="1"/>
</dbReference>
<name>A0A021VNW0_9CELL</name>
<dbReference type="InterPro" id="IPR005561">
    <property type="entry name" value="ANTAR"/>
</dbReference>
<dbReference type="GO" id="GO:0003723">
    <property type="term" value="F:RNA binding"/>
    <property type="evidence" value="ECO:0007669"/>
    <property type="project" value="InterPro"/>
</dbReference>
<evidence type="ECO:0000256" key="4">
    <source>
        <dbReference type="ARBA" id="ARBA00023163"/>
    </source>
</evidence>
<dbReference type="SMART" id="SM01012">
    <property type="entry name" value="ANTAR"/>
    <property type="match status" value="1"/>
</dbReference>
<dbReference type="SUPFAM" id="SSF52172">
    <property type="entry name" value="CheY-like"/>
    <property type="match status" value="1"/>
</dbReference>
<dbReference type="Pfam" id="PF03861">
    <property type="entry name" value="ANTAR"/>
    <property type="match status" value="1"/>
</dbReference>
<keyword evidence="3" id="KW-0805">Transcription regulation</keyword>
<reference evidence="6 7" key="1">
    <citation type="submission" date="2014-01" db="EMBL/GenBank/DDBJ databases">
        <title>Actinotalea ferrariae CF5-4.</title>
        <authorList>
            <person name="Chen F."/>
            <person name="Li Y."/>
            <person name="Wang G."/>
        </authorList>
    </citation>
    <scope>NUCLEOTIDE SEQUENCE [LARGE SCALE GENOMIC DNA]</scope>
    <source>
        <strain evidence="6 7">CF5-4</strain>
    </source>
</reference>
<dbReference type="GO" id="GO:0016301">
    <property type="term" value="F:kinase activity"/>
    <property type="evidence" value="ECO:0007669"/>
    <property type="project" value="UniProtKB-KW"/>
</dbReference>
<dbReference type="PROSITE" id="PS50921">
    <property type="entry name" value="ANTAR"/>
    <property type="match status" value="1"/>
</dbReference>